<evidence type="ECO:0008006" key="3">
    <source>
        <dbReference type="Google" id="ProtNLM"/>
    </source>
</evidence>
<dbReference type="AlphaFoldDB" id="A0A660L317"/>
<comment type="caution">
    <text evidence="1">The sequence shown here is derived from an EMBL/GenBank/DDBJ whole genome shotgun (WGS) entry which is preliminary data.</text>
</comment>
<gene>
    <name evidence="1" type="ORF">C8N24_4293</name>
</gene>
<dbReference type="EMBL" id="RBIL01000002">
    <property type="protein sequence ID" value="RKQ86283.1"/>
    <property type="molecule type" value="Genomic_DNA"/>
</dbReference>
<dbReference type="Gene3D" id="3.40.50.280">
    <property type="entry name" value="Cobalamin-binding domain"/>
    <property type="match status" value="1"/>
</dbReference>
<evidence type="ECO:0000313" key="1">
    <source>
        <dbReference type="EMBL" id="RKQ86283.1"/>
    </source>
</evidence>
<sequence length="199" mass="21282">MRLERAVHRFRLQSAHNLLDEAFATVPPEAFLRDVGRPLLARLDDAAELRFATSLLELRLLAQAQGWERVHGPLVVLACAPSDDAVLELIALGLALAARHCRISYLGAATPVDALAEAVARQRAAAVVLATESAALDRRDGAELRALPCPLVVVGRAREPIARSLAGVALDADAPTTPTRIAGLARRQSSRRSDEPSPT</sequence>
<protein>
    <recommendedName>
        <fullName evidence="3">B12 binding protein</fullName>
    </recommendedName>
</protein>
<accession>A0A660L317</accession>
<dbReference type="Proteomes" id="UP000278962">
    <property type="component" value="Unassembled WGS sequence"/>
</dbReference>
<evidence type="ECO:0000313" key="2">
    <source>
        <dbReference type="Proteomes" id="UP000278962"/>
    </source>
</evidence>
<organism evidence="1 2">
    <name type="scientific">Solirubrobacter pauli</name>
    <dbReference type="NCBI Taxonomy" id="166793"/>
    <lineage>
        <taxon>Bacteria</taxon>
        <taxon>Bacillati</taxon>
        <taxon>Actinomycetota</taxon>
        <taxon>Thermoleophilia</taxon>
        <taxon>Solirubrobacterales</taxon>
        <taxon>Solirubrobacteraceae</taxon>
        <taxon>Solirubrobacter</taxon>
    </lineage>
</organism>
<reference evidence="1 2" key="1">
    <citation type="submission" date="2018-10" db="EMBL/GenBank/DDBJ databases">
        <title>Genomic Encyclopedia of Archaeal and Bacterial Type Strains, Phase II (KMG-II): from individual species to whole genera.</title>
        <authorList>
            <person name="Goeker M."/>
        </authorList>
    </citation>
    <scope>NUCLEOTIDE SEQUENCE [LARGE SCALE GENOMIC DNA]</scope>
    <source>
        <strain evidence="1 2">DSM 14954</strain>
    </source>
</reference>
<name>A0A660L317_9ACTN</name>
<proteinExistence type="predicted"/>
<keyword evidence="2" id="KW-1185">Reference proteome</keyword>